<dbReference type="InterPro" id="IPR044880">
    <property type="entry name" value="NCX_ion-bd_dom_sf"/>
</dbReference>
<reference evidence="10 11" key="1">
    <citation type="journal article" date="2020" name="IScience">
        <title>Genome Sequencing of the Endangered Kingdonia uniflora (Circaeasteraceae, Ranunculales) Reveals Potential Mechanisms of Evolutionary Specialization.</title>
        <authorList>
            <person name="Sun Y."/>
            <person name="Deng T."/>
            <person name="Zhang A."/>
            <person name="Moore M.J."/>
            <person name="Landis J.B."/>
            <person name="Lin N."/>
            <person name="Zhang H."/>
            <person name="Zhang X."/>
            <person name="Huang J."/>
            <person name="Zhang X."/>
            <person name="Sun H."/>
            <person name="Wang H."/>
        </authorList>
    </citation>
    <scope>NUCLEOTIDE SEQUENCE [LARGE SCALE GENOMIC DNA]</scope>
    <source>
        <strain evidence="10">TB1705</strain>
        <tissue evidence="10">Leaf</tissue>
    </source>
</reference>
<dbReference type="PANTHER" id="PTHR31503:SF1">
    <property type="entry name" value="VACUOLAR CATION_PROTON EXCHANGER 3"/>
    <property type="match status" value="1"/>
</dbReference>
<dbReference type="InterPro" id="IPR004713">
    <property type="entry name" value="CaH_exchang"/>
</dbReference>
<dbReference type="EMBL" id="JACGCM010001204">
    <property type="protein sequence ID" value="KAF6159149.1"/>
    <property type="molecule type" value="Genomic_DNA"/>
</dbReference>
<dbReference type="Pfam" id="PF01699">
    <property type="entry name" value="Na_Ca_ex"/>
    <property type="match status" value="1"/>
</dbReference>
<sequence>MSSSSLQKKSDLSLVSKVKIGLLRQFLTNLQKVILGTKLAVLFPVIPLAIITQSYNFGRFWKYFAHIAFYTGPTVGGLLNATEQIIAIFALYQRKINIVKYSLLGSIISNLLLILGTSLFCGSLTNLKRVQRYDKKQCEFPTPTTRFVMPNVAFDVKISF</sequence>
<dbReference type="Proteomes" id="UP000541444">
    <property type="component" value="Unassembled WGS sequence"/>
</dbReference>
<protein>
    <recommendedName>
        <fullName evidence="9">Sodium/calcium exchanger membrane region domain-containing protein</fullName>
    </recommendedName>
</protein>
<evidence type="ECO:0000256" key="1">
    <source>
        <dbReference type="ARBA" id="ARBA00004127"/>
    </source>
</evidence>
<keyword evidence="2" id="KW-0813">Transport</keyword>
<feature type="transmembrane region" description="Helical" evidence="8">
    <location>
        <begin position="33"/>
        <end position="55"/>
    </location>
</feature>
<evidence type="ECO:0000313" key="11">
    <source>
        <dbReference type="Proteomes" id="UP000541444"/>
    </source>
</evidence>
<keyword evidence="11" id="KW-1185">Reference proteome</keyword>
<keyword evidence="6" id="KW-0406">Ion transport</keyword>
<comment type="subcellular location">
    <subcellularLocation>
        <location evidence="1">Endomembrane system</location>
        <topology evidence="1">Multi-pass membrane protein</topology>
    </subcellularLocation>
</comment>
<keyword evidence="7 8" id="KW-0472">Membrane</keyword>
<evidence type="ECO:0000256" key="3">
    <source>
        <dbReference type="ARBA" id="ARBA00022449"/>
    </source>
</evidence>
<feature type="transmembrane region" description="Helical" evidence="8">
    <location>
        <begin position="103"/>
        <end position="125"/>
    </location>
</feature>
<dbReference type="InterPro" id="IPR004837">
    <property type="entry name" value="NaCa_Exmemb"/>
</dbReference>
<gene>
    <name evidence="10" type="ORF">GIB67_032766</name>
</gene>
<accession>A0A7J7MW40</accession>
<name>A0A7J7MW40_9MAGN</name>
<proteinExistence type="predicted"/>
<evidence type="ECO:0000256" key="5">
    <source>
        <dbReference type="ARBA" id="ARBA00022989"/>
    </source>
</evidence>
<evidence type="ECO:0000256" key="7">
    <source>
        <dbReference type="ARBA" id="ARBA00023136"/>
    </source>
</evidence>
<evidence type="ECO:0000256" key="4">
    <source>
        <dbReference type="ARBA" id="ARBA00022692"/>
    </source>
</evidence>
<dbReference type="Gene3D" id="1.20.1420.30">
    <property type="entry name" value="NCX, central ion-binding region"/>
    <property type="match status" value="1"/>
</dbReference>
<evidence type="ECO:0000256" key="6">
    <source>
        <dbReference type="ARBA" id="ARBA00023065"/>
    </source>
</evidence>
<dbReference type="PANTHER" id="PTHR31503">
    <property type="entry name" value="VACUOLAR CALCIUM ION TRANSPORTER"/>
    <property type="match status" value="1"/>
</dbReference>
<feature type="domain" description="Sodium/calcium exchanger membrane region" evidence="9">
    <location>
        <begin position="80"/>
        <end position="133"/>
    </location>
</feature>
<dbReference type="AlphaFoldDB" id="A0A7J7MW40"/>
<keyword evidence="3" id="KW-0050">Antiport</keyword>
<feature type="transmembrane region" description="Helical" evidence="8">
    <location>
        <begin position="67"/>
        <end position="91"/>
    </location>
</feature>
<organism evidence="10 11">
    <name type="scientific">Kingdonia uniflora</name>
    <dbReference type="NCBI Taxonomy" id="39325"/>
    <lineage>
        <taxon>Eukaryota</taxon>
        <taxon>Viridiplantae</taxon>
        <taxon>Streptophyta</taxon>
        <taxon>Embryophyta</taxon>
        <taxon>Tracheophyta</taxon>
        <taxon>Spermatophyta</taxon>
        <taxon>Magnoliopsida</taxon>
        <taxon>Ranunculales</taxon>
        <taxon>Circaeasteraceae</taxon>
        <taxon>Kingdonia</taxon>
    </lineage>
</organism>
<dbReference type="GO" id="GO:0012505">
    <property type="term" value="C:endomembrane system"/>
    <property type="evidence" value="ECO:0007669"/>
    <property type="project" value="UniProtKB-SubCell"/>
</dbReference>
<keyword evidence="4 8" id="KW-0812">Transmembrane</keyword>
<evidence type="ECO:0000256" key="8">
    <source>
        <dbReference type="SAM" id="Phobius"/>
    </source>
</evidence>
<evidence type="ECO:0000256" key="2">
    <source>
        <dbReference type="ARBA" id="ARBA00022448"/>
    </source>
</evidence>
<dbReference type="GO" id="GO:0009705">
    <property type="term" value="C:plant-type vacuole membrane"/>
    <property type="evidence" value="ECO:0007669"/>
    <property type="project" value="TreeGrafter"/>
</dbReference>
<keyword evidence="5 8" id="KW-1133">Transmembrane helix</keyword>
<comment type="caution">
    <text evidence="10">The sequence shown here is derived from an EMBL/GenBank/DDBJ whole genome shotgun (WGS) entry which is preliminary data.</text>
</comment>
<dbReference type="GO" id="GO:0015369">
    <property type="term" value="F:calcium:proton antiporter activity"/>
    <property type="evidence" value="ECO:0007669"/>
    <property type="project" value="TreeGrafter"/>
</dbReference>
<evidence type="ECO:0000259" key="9">
    <source>
        <dbReference type="Pfam" id="PF01699"/>
    </source>
</evidence>
<dbReference type="GO" id="GO:0006874">
    <property type="term" value="P:intracellular calcium ion homeostasis"/>
    <property type="evidence" value="ECO:0007669"/>
    <property type="project" value="TreeGrafter"/>
</dbReference>
<evidence type="ECO:0000313" key="10">
    <source>
        <dbReference type="EMBL" id="KAF6159149.1"/>
    </source>
</evidence>
<dbReference type="OrthoDB" id="1699231at2759"/>